<keyword evidence="2" id="KW-1185">Reference proteome</keyword>
<dbReference type="AlphaFoldDB" id="A0A139H8W7"/>
<proteinExistence type="predicted"/>
<reference evidence="1 2" key="1">
    <citation type="submission" date="2015-07" db="EMBL/GenBank/DDBJ databases">
        <title>Comparative genomics of the Sigatoka disease complex on banana suggests a link between parallel evolutionary changes in Pseudocercospora fijiensis and Pseudocercospora eumusae and increased virulence on the banana host.</title>
        <authorList>
            <person name="Chang T.-C."/>
            <person name="Salvucci A."/>
            <person name="Crous P.W."/>
            <person name="Stergiopoulos I."/>
        </authorList>
    </citation>
    <scope>NUCLEOTIDE SEQUENCE [LARGE SCALE GENOMIC DNA]</scope>
    <source>
        <strain evidence="1 2">CBS 114824</strain>
    </source>
</reference>
<sequence length="107" mass="12121">MPPSNGAFNAEVLAELDKIKQPTGAGEILTLRSWELYEARSRFRWHVRPSCCESYCTTGFLHHTAPLFPAAKPSDVYIQPDTGHGMNLHYNPTGAYKVIVDWMERNI</sequence>
<dbReference type="OrthoDB" id="190201at2759"/>
<evidence type="ECO:0000313" key="1">
    <source>
        <dbReference type="EMBL" id="KXS98885.1"/>
    </source>
</evidence>
<gene>
    <name evidence="1" type="ORF">AC578_10843</name>
</gene>
<name>A0A139H8W7_9PEZI</name>
<comment type="caution">
    <text evidence="1">The sequence shown here is derived from an EMBL/GenBank/DDBJ whole genome shotgun (WGS) entry which is preliminary data.</text>
</comment>
<dbReference type="EMBL" id="LFZN01000104">
    <property type="protein sequence ID" value="KXS98885.1"/>
    <property type="molecule type" value="Genomic_DNA"/>
</dbReference>
<protein>
    <submittedName>
        <fullName evidence="1">Uncharacterized protein</fullName>
    </submittedName>
</protein>
<evidence type="ECO:0000313" key="2">
    <source>
        <dbReference type="Proteomes" id="UP000070133"/>
    </source>
</evidence>
<organism evidence="1 2">
    <name type="scientific">Pseudocercospora eumusae</name>
    <dbReference type="NCBI Taxonomy" id="321146"/>
    <lineage>
        <taxon>Eukaryota</taxon>
        <taxon>Fungi</taxon>
        <taxon>Dikarya</taxon>
        <taxon>Ascomycota</taxon>
        <taxon>Pezizomycotina</taxon>
        <taxon>Dothideomycetes</taxon>
        <taxon>Dothideomycetidae</taxon>
        <taxon>Mycosphaerellales</taxon>
        <taxon>Mycosphaerellaceae</taxon>
        <taxon>Pseudocercospora</taxon>
    </lineage>
</organism>
<accession>A0A139H8W7</accession>
<dbReference type="Proteomes" id="UP000070133">
    <property type="component" value="Unassembled WGS sequence"/>
</dbReference>